<feature type="region of interest" description="Disordered" evidence="2">
    <location>
        <begin position="125"/>
        <end position="144"/>
    </location>
</feature>
<evidence type="ECO:0000259" key="6">
    <source>
        <dbReference type="Pfam" id="PF25989"/>
    </source>
</evidence>
<feature type="domain" description="CusB-like beta-barrel" evidence="5">
    <location>
        <begin position="260"/>
        <end position="332"/>
    </location>
</feature>
<evidence type="ECO:0000256" key="1">
    <source>
        <dbReference type="ARBA" id="ARBA00009477"/>
    </source>
</evidence>
<dbReference type="EMBL" id="RHHQ01000012">
    <property type="protein sequence ID" value="RNB87424.1"/>
    <property type="molecule type" value="Genomic_DNA"/>
</dbReference>
<proteinExistence type="inferred from homology"/>
<organism evidence="7 8">
    <name type="scientific">Brevibacillus fluminis</name>
    <dbReference type="NCBI Taxonomy" id="511487"/>
    <lineage>
        <taxon>Bacteria</taxon>
        <taxon>Bacillati</taxon>
        <taxon>Bacillota</taxon>
        <taxon>Bacilli</taxon>
        <taxon>Bacillales</taxon>
        <taxon>Paenibacillaceae</taxon>
        <taxon>Brevibacillus</taxon>
    </lineage>
</organism>
<dbReference type="Gene3D" id="1.10.287.470">
    <property type="entry name" value="Helix hairpin bin"/>
    <property type="match status" value="2"/>
</dbReference>
<dbReference type="InterPro" id="IPR058637">
    <property type="entry name" value="YknX-like_C"/>
</dbReference>
<keyword evidence="8" id="KW-1185">Reference proteome</keyword>
<dbReference type="Pfam" id="PF25917">
    <property type="entry name" value="BSH_RND"/>
    <property type="match status" value="1"/>
</dbReference>
<evidence type="ECO:0000313" key="8">
    <source>
        <dbReference type="Proteomes" id="UP000271031"/>
    </source>
</evidence>
<feature type="signal peptide" evidence="3">
    <location>
        <begin position="1"/>
        <end position="27"/>
    </location>
</feature>
<dbReference type="GO" id="GO:0015562">
    <property type="term" value="F:efflux transmembrane transporter activity"/>
    <property type="evidence" value="ECO:0007669"/>
    <property type="project" value="TreeGrafter"/>
</dbReference>
<evidence type="ECO:0000313" key="7">
    <source>
        <dbReference type="EMBL" id="RNB87424.1"/>
    </source>
</evidence>
<dbReference type="InterPro" id="IPR058792">
    <property type="entry name" value="Beta-barrel_RND_2"/>
</dbReference>
<dbReference type="InterPro" id="IPR058625">
    <property type="entry name" value="MdtA-like_BSH"/>
</dbReference>
<dbReference type="SUPFAM" id="SSF111369">
    <property type="entry name" value="HlyD-like secretion proteins"/>
    <property type="match status" value="2"/>
</dbReference>
<name>A0A3M8DHA2_9BACL</name>
<dbReference type="Gene3D" id="2.40.30.170">
    <property type="match status" value="1"/>
</dbReference>
<accession>A0A3M8DHA2</accession>
<dbReference type="Pfam" id="PF25989">
    <property type="entry name" value="YknX_C"/>
    <property type="match status" value="1"/>
</dbReference>
<dbReference type="Gene3D" id="2.40.50.100">
    <property type="match status" value="1"/>
</dbReference>
<evidence type="ECO:0000259" key="4">
    <source>
        <dbReference type="Pfam" id="PF25917"/>
    </source>
</evidence>
<comment type="caution">
    <text evidence="7">The sequence shown here is derived from an EMBL/GenBank/DDBJ whole genome shotgun (WGS) entry which is preliminary data.</text>
</comment>
<dbReference type="GO" id="GO:1990281">
    <property type="term" value="C:efflux pump complex"/>
    <property type="evidence" value="ECO:0007669"/>
    <property type="project" value="TreeGrafter"/>
</dbReference>
<evidence type="ECO:0000259" key="5">
    <source>
        <dbReference type="Pfam" id="PF25954"/>
    </source>
</evidence>
<evidence type="ECO:0000256" key="2">
    <source>
        <dbReference type="SAM" id="MobiDB-lite"/>
    </source>
</evidence>
<dbReference type="NCBIfam" id="TIGR01730">
    <property type="entry name" value="RND_mfp"/>
    <property type="match status" value="1"/>
</dbReference>
<dbReference type="InterPro" id="IPR006143">
    <property type="entry name" value="RND_pump_MFP"/>
</dbReference>
<sequence>MKKNGKLTLGLLALFLVLGGCSAGKEAAVEPKQEAAPTPVQVEPVKAGYIEISAGISGKLAPSEEVKVAPKVSGKIKDLNVKLGQQVKQGEVLFTLEQTDLNNAVQSAQAALNFAQASLNQSKTSSSQGVEQAKNSLQQAEKSLQDAQRNLQRMQQLFKDGAISTQQLEQAQLAATNAQIAYSNAQDVYQSAQKLTGVNVSEASFNQSRVTLANAQEQLANTVIKAPISGYVAMVMGASGEIASPQATVVTIVDTDPLKVKANLAEQEVTKVKVGSKVNVEITALAKTAEATVTAVSPVMDQTLKAYPIEITIPNPSGELKADMVVSVKWKADASTEKKSLIVARKAVFDEGGKHYLYLVDNNVAKKVEVTTGKESSDLIEITSGVAEGNTVVVRGQTLVKDGGKVQIQQTGN</sequence>
<feature type="domain" description="Multidrug resistance protein MdtA-like barrel-sandwich hybrid" evidence="4">
    <location>
        <begin position="65"/>
        <end position="252"/>
    </location>
</feature>
<dbReference type="AlphaFoldDB" id="A0A3M8DHA2"/>
<gene>
    <name evidence="7" type="ORF">EDM56_17365</name>
</gene>
<keyword evidence="3" id="KW-0732">Signal</keyword>
<dbReference type="OrthoDB" id="2541666at2"/>
<dbReference type="Pfam" id="PF25954">
    <property type="entry name" value="Beta-barrel_RND_2"/>
    <property type="match status" value="1"/>
</dbReference>
<reference evidence="7 8" key="1">
    <citation type="submission" date="2018-10" db="EMBL/GenBank/DDBJ databases">
        <title>Phylogenomics of Brevibacillus.</title>
        <authorList>
            <person name="Dunlap C."/>
        </authorList>
    </citation>
    <scope>NUCLEOTIDE SEQUENCE [LARGE SCALE GENOMIC DNA]</scope>
    <source>
        <strain evidence="7 8">JCM 15716</strain>
    </source>
</reference>
<evidence type="ECO:0000256" key="3">
    <source>
        <dbReference type="SAM" id="SignalP"/>
    </source>
</evidence>
<dbReference type="RefSeq" id="WP_122919122.1">
    <property type="nucleotide sequence ID" value="NZ_RHHQ01000012.1"/>
</dbReference>
<protein>
    <submittedName>
        <fullName evidence="7">Efflux RND transporter periplasmic adaptor subunit</fullName>
    </submittedName>
</protein>
<dbReference type="Gene3D" id="2.40.420.20">
    <property type="match status" value="1"/>
</dbReference>
<feature type="domain" description="YknX-like C-terminal permuted SH3-like" evidence="6">
    <location>
        <begin position="345"/>
        <end position="407"/>
    </location>
</feature>
<dbReference type="PANTHER" id="PTHR30469">
    <property type="entry name" value="MULTIDRUG RESISTANCE PROTEIN MDTA"/>
    <property type="match status" value="1"/>
</dbReference>
<dbReference type="PROSITE" id="PS51257">
    <property type="entry name" value="PROKAR_LIPOPROTEIN"/>
    <property type="match status" value="1"/>
</dbReference>
<comment type="similarity">
    <text evidence="1">Belongs to the membrane fusion protein (MFP) (TC 8.A.1) family.</text>
</comment>
<dbReference type="Proteomes" id="UP000271031">
    <property type="component" value="Unassembled WGS sequence"/>
</dbReference>
<feature type="chain" id="PRO_5018306602" evidence="3">
    <location>
        <begin position="28"/>
        <end position="413"/>
    </location>
</feature>